<evidence type="ECO:0000313" key="2">
    <source>
        <dbReference type="Proteomes" id="UP000660047"/>
    </source>
</evidence>
<gene>
    <name evidence="1" type="ORF">COEU31_10880</name>
</gene>
<protein>
    <submittedName>
        <fullName evidence="1">Uncharacterized protein</fullName>
    </submittedName>
</protein>
<reference evidence="1" key="1">
    <citation type="submission" date="2020-06" db="EMBL/GenBank/DDBJ databases">
        <title>Characterization of fructooligosaccharide metabolism and fructooligosaccharide-degrading enzymes in human commensal butyrate producers.</title>
        <authorList>
            <person name="Tanno H."/>
            <person name="Fujii T."/>
            <person name="Hirano K."/>
            <person name="Maeno S."/>
            <person name="Tonozuka T."/>
            <person name="Sakamoto M."/>
            <person name="Ohkuma M."/>
            <person name="Tochio T."/>
            <person name="Endo A."/>
        </authorList>
    </citation>
    <scope>NUCLEOTIDE SEQUENCE</scope>
    <source>
        <strain evidence="1">JCM 31265</strain>
    </source>
</reference>
<evidence type="ECO:0000313" key="1">
    <source>
        <dbReference type="EMBL" id="GFO94042.1"/>
    </source>
</evidence>
<dbReference type="Proteomes" id="UP000660047">
    <property type="component" value="Unassembled WGS sequence"/>
</dbReference>
<accession>A0AAI9K2M7</accession>
<comment type="caution">
    <text evidence="1">The sequence shown here is derived from an EMBL/GenBank/DDBJ whole genome shotgun (WGS) entry which is preliminary data.</text>
</comment>
<dbReference type="EMBL" id="BLYL01000004">
    <property type="protein sequence ID" value="GFO94042.1"/>
    <property type="molecule type" value="Genomic_DNA"/>
</dbReference>
<sequence>MDVVGWYVLYQKCNHKDGIQNQNFGNIPVVVCHCIDNISCDDWKNPGWGMLDNEKGNGTNQRAIVSLEKRKKRAQVIFSVPAEDVHHGSFFLPEILF</sequence>
<proteinExistence type="predicted"/>
<organism evidence="1 2">
    <name type="scientific">Coprococcus eutactus</name>
    <dbReference type="NCBI Taxonomy" id="33043"/>
    <lineage>
        <taxon>Bacteria</taxon>
        <taxon>Bacillati</taxon>
        <taxon>Bacillota</taxon>
        <taxon>Clostridia</taxon>
        <taxon>Lachnospirales</taxon>
        <taxon>Lachnospiraceae</taxon>
        <taxon>Coprococcus</taxon>
    </lineage>
</organism>
<dbReference type="AlphaFoldDB" id="A0AAI9K2M7"/>
<name>A0AAI9K2M7_9FIRM</name>